<dbReference type="InterPro" id="IPR036691">
    <property type="entry name" value="Endo/exonu/phosph_ase_sf"/>
</dbReference>
<gene>
    <name evidence="1" type="ORF">STAS_03482</name>
</gene>
<keyword evidence="2" id="KW-1185">Reference proteome</keyword>
<evidence type="ECO:0000313" key="1">
    <source>
        <dbReference type="EMBL" id="GER27744.1"/>
    </source>
</evidence>
<sequence>MEEKKGGRVRSDRSFQEFNSFIARMSMLEVMQGYQYTWVNNRDNEGYVEERLDKAFGSMGWIADYAGAKVLNLYRSASDHGMLILDSDGQQQKKPRRFSFDKRWIKMEGCKETIEAAWDRTHFGTPMFILKESIKQTRVALFQWSKNFISQGKERIQTLTLKLEEMRALGGYKN</sequence>
<dbReference type="PANTHER" id="PTHR33710">
    <property type="entry name" value="BNAC02G09200D PROTEIN"/>
    <property type="match status" value="1"/>
</dbReference>
<dbReference type="OrthoDB" id="913635at2759"/>
<accession>A0A5A7P590</accession>
<evidence type="ECO:0000313" key="2">
    <source>
        <dbReference type="Proteomes" id="UP000325081"/>
    </source>
</evidence>
<dbReference type="SUPFAM" id="SSF56219">
    <property type="entry name" value="DNase I-like"/>
    <property type="match status" value="1"/>
</dbReference>
<dbReference type="AlphaFoldDB" id="A0A5A7P590"/>
<comment type="caution">
    <text evidence="1">The sequence shown here is derived from an EMBL/GenBank/DDBJ whole genome shotgun (WGS) entry which is preliminary data.</text>
</comment>
<proteinExistence type="predicted"/>
<reference evidence="2" key="1">
    <citation type="journal article" date="2019" name="Curr. Biol.">
        <title>Genome Sequence of Striga asiatica Provides Insight into the Evolution of Plant Parasitism.</title>
        <authorList>
            <person name="Yoshida S."/>
            <person name="Kim S."/>
            <person name="Wafula E.K."/>
            <person name="Tanskanen J."/>
            <person name="Kim Y.M."/>
            <person name="Honaas L."/>
            <person name="Yang Z."/>
            <person name="Spallek T."/>
            <person name="Conn C.E."/>
            <person name="Ichihashi Y."/>
            <person name="Cheong K."/>
            <person name="Cui S."/>
            <person name="Der J.P."/>
            <person name="Gundlach H."/>
            <person name="Jiao Y."/>
            <person name="Hori C."/>
            <person name="Ishida J.K."/>
            <person name="Kasahara H."/>
            <person name="Kiba T."/>
            <person name="Kim M.S."/>
            <person name="Koo N."/>
            <person name="Laohavisit A."/>
            <person name="Lee Y.H."/>
            <person name="Lumba S."/>
            <person name="McCourt P."/>
            <person name="Mortimer J.C."/>
            <person name="Mutuku J.M."/>
            <person name="Nomura T."/>
            <person name="Sasaki-Sekimoto Y."/>
            <person name="Seto Y."/>
            <person name="Wang Y."/>
            <person name="Wakatake T."/>
            <person name="Sakakibara H."/>
            <person name="Demura T."/>
            <person name="Yamaguchi S."/>
            <person name="Yoneyama K."/>
            <person name="Manabe R.I."/>
            <person name="Nelson D.C."/>
            <person name="Schulman A.H."/>
            <person name="Timko M.P."/>
            <person name="dePamphilis C.W."/>
            <person name="Choi D."/>
            <person name="Shirasu K."/>
        </authorList>
    </citation>
    <scope>NUCLEOTIDE SEQUENCE [LARGE SCALE GENOMIC DNA]</scope>
    <source>
        <strain evidence="2">cv. UVA1</strain>
    </source>
</reference>
<protein>
    <submittedName>
        <fullName evidence="1">DNAse I-like superfamily protein</fullName>
    </submittedName>
</protein>
<organism evidence="1 2">
    <name type="scientific">Striga asiatica</name>
    <name type="common">Asiatic witchweed</name>
    <name type="synonym">Buchnera asiatica</name>
    <dbReference type="NCBI Taxonomy" id="4170"/>
    <lineage>
        <taxon>Eukaryota</taxon>
        <taxon>Viridiplantae</taxon>
        <taxon>Streptophyta</taxon>
        <taxon>Embryophyta</taxon>
        <taxon>Tracheophyta</taxon>
        <taxon>Spermatophyta</taxon>
        <taxon>Magnoliopsida</taxon>
        <taxon>eudicotyledons</taxon>
        <taxon>Gunneridae</taxon>
        <taxon>Pentapetalae</taxon>
        <taxon>asterids</taxon>
        <taxon>lamiids</taxon>
        <taxon>Lamiales</taxon>
        <taxon>Orobanchaceae</taxon>
        <taxon>Buchnereae</taxon>
        <taxon>Striga</taxon>
    </lineage>
</organism>
<dbReference type="Proteomes" id="UP000325081">
    <property type="component" value="Unassembled WGS sequence"/>
</dbReference>
<dbReference type="PANTHER" id="PTHR33710:SF77">
    <property type="entry name" value="DNASE I-LIKE SUPERFAMILY PROTEIN"/>
    <property type="match status" value="1"/>
</dbReference>
<dbReference type="EMBL" id="BKCP01002224">
    <property type="protein sequence ID" value="GER27744.1"/>
    <property type="molecule type" value="Genomic_DNA"/>
</dbReference>
<name>A0A5A7P590_STRAF</name>